<evidence type="ECO:0000313" key="2">
    <source>
        <dbReference type="Proteomes" id="UP001244427"/>
    </source>
</evidence>
<organism evidence="1 2">
    <name type="scientific">Microbacterium natoriense</name>
    <dbReference type="NCBI Taxonomy" id="284570"/>
    <lineage>
        <taxon>Bacteria</taxon>
        <taxon>Bacillati</taxon>
        <taxon>Actinomycetota</taxon>
        <taxon>Actinomycetes</taxon>
        <taxon>Micrococcales</taxon>
        <taxon>Microbacteriaceae</taxon>
        <taxon>Microbacterium</taxon>
    </lineage>
</organism>
<sequence length="75" mass="8299">MRRAPTATLQEASSRVYVLAMVKKETFRPGDEVQTTRTRGVIIDIAATPSGQFIFGVEDADGEVTYFTPKALRHV</sequence>
<evidence type="ECO:0000313" key="1">
    <source>
        <dbReference type="EMBL" id="MDQ0646679.1"/>
    </source>
</evidence>
<dbReference type="AlphaFoldDB" id="A0AAW8EVM3"/>
<protein>
    <submittedName>
        <fullName evidence="1">DNA polymerase II small subunit/DNA polymerase delta subunit B</fullName>
    </submittedName>
</protein>
<accession>A0AAW8EVM3</accession>
<gene>
    <name evidence="1" type="ORF">QFZ53_000875</name>
</gene>
<comment type="caution">
    <text evidence="1">The sequence shown here is derived from an EMBL/GenBank/DDBJ whole genome shotgun (WGS) entry which is preliminary data.</text>
</comment>
<dbReference type="Proteomes" id="UP001244427">
    <property type="component" value="Unassembled WGS sequence"/>
</dbReference>
<name>A0AAW8EVM3_9MICO</name>
<reference evidence="1 2" key="1">
    <citation type="submission" date="2023-07" db="EMBL/GenBank/DDBJ databases">
        <title>Comparative genomics of wheat-associated soil bacteria to identify genetic determinants of phenazine resistance.</title>
        <authorList>
            <person name="Mouncey N."/>
        </authorList>
    </citation>
    <scope>NUCLEOTIDE SEQUENCE [LARGE SCALE GENOMIC DNA]</scope>
    <source>
        <strain evidence="1 2">W4I9-1</strain>
    </source>
</reference>
<dbReference type="EMBL" id="JAUSXV010000001">
    <property type="protein sequence ID" value="MDQ0646679.1"/>
    <property type="molecule type" value="Genomic_DNA"/>
</dbReference>
<keyword evidence="2" id="KW-1185">Reference proteome</keyword>
<proteinExistence type="predicted"/>